<dbReference type="Proteomes" id="UP000199006">
    <property type="component" value="Unassembled WGS sequence"/>
</dbReference>
<sequence length="191" mass="21778">MPLNENSLTTVDRLKLPIDNTSIEIYINAASDVIENYCNTKFNKKPRSLNLKSDGGKYLMINYWNIESVEQILNDDEEITEYTILAEKGMLYKKDEWPELDDYDLEVNFTAGFILPKDATAESPSTLPGGIENACILIAQDLYWEQQRNPIIESQSRGGVSTKYLSKRVTVYEKLPGPALALLKNWRFTPC</sequence>
<dbReference type="OrthoDB" id="2664490at2"/>
<protein>
    <recommendedName>
        <fullName evidence="3">Phage gp6-like head-tail connector protein</fullName>
    </recommendedName>
</protein>
<evidence type="ECO:0000313" key="1">
    <source>
        <dbReference type="EMBL" id="SFL93883.1"/>
    </source>
</evidence>
<dbReference type="EMBL" id="FOTI01000043">
    <property type="protein sequence ID" value="SFL93883.1"/>
    <property type="molecule type" value="Genomic_DNA"/>
</dbReference>
<evidence type="ECO:0000313" key="2">
    <source>
        <dbReference type="Proteomes" id="UP000199006"/>
    </source>
</evidence>
<proteinExistence type="predicted"/>
<gene>
    <name evidence="1" type="ORF">SAMN02983006_02397</name>
</gene>
<accession>A0A1I4LST4</accession>
<organism evidence="1 2">
    <name type="scientific">Halanaerobium salsuginis</name>
    <dbReference type="NCBI Taxonomy" id="29563"/>
    <lineage>
        <taxon>Bacteria</taxon>
        <taxon>Bacillati</taxon>
        <taxon>Bacillota</taxon>
        <taxon>Clostridia</taxon>
        <taxon>Halanaerobiales</taxon>
        <taxon>Halanaerobiaceae</taxon>
        <taxon>Halanaerobium</taxon>
    </lineage>
</organism>
<reference evidence="1 2" key="1">
    <citation type="submission" date="2016-10" db="EMBL/GenBank/DDBJ databases">
        <authorList>
            <person name="de Groot N.N."/>
        </authorList>
    </citation>
    <scope>NUCLEOTIDE SEQUENCE [LARGE SCALE GENOMIC DNA]</scope>
    <source>
        <strain evidence="1 2">ATCC 51327</strain>
    </source>
</reference>
<keyword evidence="2" id="KW-1185">Reference proteome</keyword>
<dbReference type="RefSeq" id="WP_089862422.1">
    <property type="nucleotide sequence ID" value="NZ_FOTI01000043.1"/>
</dbReference>
<dbReference type="AlphaFoldDB" id="A0A1I4LST4"/>
<dbReference type="STRING" id="29563.SAMN02983006_02397"/>
<name>A0A1I4LST4_9FIRM</name>
<evidence type="ECO:0008006" key="3">
    <source>
        <dbReference type="Google" id="ProtNLM"/>
    </source>
</evidence>